<comment type="caution">
    <text evidence="3">The sequence shown here is derived from an EMBL/GenBank/DDBJ whole genome shotgun (WGS) entry which is preliminary data.</text>
</comment>
<dbReference type="Pfam" id="PF22936">
    <property type="entry name" value="Pol_BBD"/>
    <property type="match status" value="1"/>
</dbReference>
<evidence type="ECO:0000313" key="3">
    <source>
        <dbReference type="EMBL" id="KXZ48397.1"/>
    </source>
</evidence>
<evidence type="ECO:0000256" key="1">
    <source>
        <dbReference type="SAM" id="MobiDB-lite"/>
    </source>
</evidence>
<sequence length="998" mass="107214">MGKDGVDIPVLNESNWPVWSSRVRGKLVLKDYDVAIDKPESPEGIAMSEKAKSLMKGFVNDEMAREIDAQKTAKSAWDAMEQLYASKSKAELPQLEQQWAALRVGKDEPLTDYVLRVNQLEARMTAAGKTFYPCEKVTRVLMGLPCGGPYDQFVTSYLAQPKEMSLSELVYTLQRYRSIEELRAQQQAISTPPVPAAGQAAGQASCPKASAQQKGGAQPGAAQAAGPSSSNEQQSGGGYRRQMRVAAAAVPAAAAHAQSCYILDSGCGQHITTDAADLWDPEPCSEVIQFGGGAVGQAVAKGKLVFMTSSGQDDVELTLADALLVPEAGFKMVSVGQMKGVVAEFGEFGARVTRDGVKLLTARKRRGVFIVDSVLARPPMAAAAGETAPPAAAPAAQPPVVTEPSDSPELSAAKRDQLEHAVLWHRRFGHASYSSLAEMARKGVAEGLLVTAQQFLAAGEQVCDTCGTAKLVIAIIKRLETQIGQQVLGLQTDRGRELISGELEAYLESKGMWHDLSAPYTPQLNGKAERLNRTLLSKARAMIFESGLSLGHWGWAIETANVLRNRLPVTGRDKTPWELFFGVRPVVSHLRVFGSTAYALRPEDLRSSKMEPTGVKGTFVGYEPDGLSYRVLVGNSIVVSRDVLFDESPRTARRQGNLAALLEQWEQDSGDAPSAKAAEAEGLPHGAPAVGDGEPGGGGSGQGMGAEQPLEQPESRYPPHARQPPDRYSPAAAAALGEPPEAAEAARQPPKAAAAAAADAMEPQTYEEAVRGPYGVEWQAAMMEELASLKALGTWVTEPLPKGCRALPVKHMQKPSAEHLGAAKGVLRYLAGTKEKGLMYGAGPYKLEGYCDADYAGDLDTRRSTTGYVFVMGGGAICWQSKLQQTVALSTVEAEYMAASAATRQALWLQKLLDVIEFEPSPMPIYGDNQGAQALVRNPIIQQRSKHIDVLHHFVRERAERGEVKFAYVETARMLADALTKPVPQQKLVFCREGMGVI</sequence>
<dbReference type="OrthoDB" id="545096at2759"/>
<feature type="region of interest" description="Disordered" evidence="1">
    <location>
        <begin position="666"/>
        <end position="760"/>
    </location>
</feature>
<dbReference type="AlphaFoldDB" id="A0A150GEW7"/>
<gene>
    <name evidence="3" type="ORF">GPECTOR_28g804</name>
</gene>
<dbReference type="InterPro" id="IPR001584">
    <property type="entry name" value="Integrase_cat-core"/>
</dbReference>
<dbReference type="PANTHER" id="PTHR11439">
    <property type="entry name" value="GAG-POL-RELATED RETROTRANSPOSON"/>
    <property type="match status" value="1"/>
</dbReference>
<feature type="compositionally biased region" description="Gly residues" evidence="1">
    <location>
        <begin position="693"/>
        <end position="704"/>
    </location>
</feature>
<dbReference type="InterPro" id="IPR025724">
    <property type="entry name" value="GAG-pre-integrase_dom"/>
</dbReference>
<accession>A0A150GEW7</accession>
<dbReference type="Pfam" id="PF13976">
    <property type="entry name" value="gag_pre-integrs"/>
    <property type="match status" value="1"/>
</dbReference>
<dbReference type="InterPro" id="IPR036397">
    <property type="entry name" value="RNaseH_sf"/>
</dbReference>
<organism evidence="3 4">
    <name type="scientific">Gonium pectorale</name>
    <name type="common">Green alga</name>
    <dbReference type="NCBI Taxonomy" id="33097"/>
    <lineage>
        <taxon>Eukaryota</taxon>
        <taxon>Viridiplantae</taxon>
        <taxon>Chlorophyta</taxon>
        <taxon>core chlorophytes</taxon>
        <taxon>Chlorophyceae</taxon>
        <taxon>CS clade</taxon>
        <taxon>Chlamydomonadales</taxon>
        <taxon>Volvocaceae</taxon>
        <taxon>Gonium</taxon>
    </lineage>
</organism>
<dbReference type="EMBL" id="LSYV01000029">
    <property type="protein sequence ID" value="KXZ48397.1"/>
    <property type="molecule type" value="Genomic_DNA"/>
</dbReference>
<dbReference type="Proteomes" id="UP000075714">
    <property type="component" value="Unassembled WGS sequence"/>
</dbReference>
<dbReference type="InterPro" id="IPR054722">
    <property type="entry name" value="PolX-like_BBD"/>
</dbReference>
<evidence type="ECO:0000313" key="4">
    <source>
        <dbReference type="Proteomes" id="UP000075714"/>
    </source>
</evidence>
<feature type="compositionally biased region" description="Low complexity" evidence="1">
    <location>
        <begin position="385"/>
        <end position="399"/>
    </location>
</feature>
<dbReference type="Gene3D" id="3.30.420.10">
    <property type="entry name" value="Ribonuclease H-like superfamily/Ribonuclease H"/>
    <property type="match status" value="1"/>
</dbReference>
<feature type="region of interest" description="Disordered" evidence="1">
    <location>
        <begin position="385"/>
        <end position="412"/>
    </location>
</feature>
<proteinExistence type="predicted"/>
<evidence type="ECO:0000259" key="2">
    <source>
        <dbReference type="PROSITE" id="PS50994"/>
    </source>
</evidence>
<dbReference type="STRING" id="33097.A0A150GEW7"/>
<feature type="domain" description="Integrase catalytic" evidence="2">
    <location>
        <begin position="404"/>
        <end position="584"/>
    </location>
</feature>
<keyword evidence="4" id="KW-1185">Reference proteome</keyword>
<dbReference type="PROSITE" id="PS50994">
    <property type="entry name" value="INTEGRASE"/>
    <property type="match status" value="1"/>
</dbReference>
<dbReference type="InterPro" id="IPR012337">
    <property type="entry name" value="RNaseH-like_sf"/>
</dbReference>
<dbReference type="PANTHER" id="PTHR11439:SF483">
    <property type="entry name" value="PEPTIDE SYNTHASE GLIP-LIKE, PUTATIVE (AFU_ORTHOLOGUE AFUA_3G12920)-RELATED"/>
    <property type="match status" value="1"/>
</dbReference>
<dbReference type="GO" id="GO:0003676">
    <property type="term" value="F:nucleic acid binding"/>
    <property type="evidence" value="ECO:0007669"/>
    <property type="project" value="InterPro"/>
</dbReference>
<protein>
    <recommendedName>
        <fullName evidence="2">Integrase catalytic domain-containing protein</fullName>
    </recommendedName>
</protein>
<feature type="region of interest" description="Disordered" evidence="1">
    <location>
        <begin position="190"/>
        <end position="240"/>
    </location>
</feature>
<dbReference type="CDD" id="cd09272">
    <property type="entry name" value="RNase_HI_RT_Ty1"/>
    <property type="match status" value="1"/>
</dbReference>
<feature type="compositionally biased region" description="Low complexity" evidence="1">
    <location>
        <begin position="196"/>
        <end position="230"/>
    </location>
</feature>
<dbReference type="Pfam" id="PF14223">
    <property type="entry name" value="Retrotran_gag_2"/>
    <property type="match status" value="1"/>
</dbReference>
<feature type="compositionally biased region" description="Low complexity" evidence="1">
    <location>
        <begin position="730"/>
        <end position="760"/>
    </location>
</feature>
<name>A0A150GEW7_GONPE</name>
<dbReference type="Pfam" id="PF25597">
    <property type="entry name" value="SH3_retrovirus"/>
    <property type="match status" value="1"/>
</dbReference>
<dbReference type="InterPro" id="IPR057670">
    <property type="entry name" value="SH3_retrovirus"/>
</dbReference>
<dbReference type="SUPFAM" id="SSF53098">
    <property type="entry name" value="Ribonuclease H-like"/>
    <property type="match status" value="1"/>
</dbReference>
<dbReference type="GO" id="GO:0015074">
    <property type="term" value="P:DNA integration"/>
    <property type="evidence" value="ECO:0007669"/>
    <property type="project" value="InterPro"/>
</dbReference>
<reference evidence="4" key="1">
    <citation type="journal article" date="2016" name="Nat. Commun.">
        <title>The Gonium pectorale genome demonstrates co-option of cell cycle regulation during the evolution of multicellularity.</title>
        <authorList>
            <person name="Hanschen E.R."/>
            <person name="Marriage T.N."/>
            <person name="Ferris P.J."/>
            <person name="Hamaji T."/>
            <person name="Toyoda A."/>
            <person name="Fujiyama A."/>
            <person name="Neme R."/>
            <person name="Noguchi H."/>
            <person name="Minakuchi Y."/>
            <person name="Suzuki M."/>
            <person name="Kawai-Toyooka H."/>
            <person name="Smith D.R."/>
            <person name="Sparks H."/>
            <person name="Anderson J."/>
            <person name="Bakaric R."/>
            <person name="Luria V."/>
            <person name="Karger A."/>
            <person name="Kirschner M.W."/>
            <person name="Durand P.M."/>
            <person name="Michod R.E."/>
            <person name="Nozaki H."/>
            <person name="Olson B.J."/>
        </authorList>
    </citation>
    <scope>NUCLEOTIDE SEQUENCE [LARGE SCALE GENOMIC DNA]</scope>
    <source>
        <strain evidence="4">NIES-2863</strain>
    </source>
</reference>